<dbReference type="Proteomes" id="UP000198982">
    <property type="component" value="Unassembled WGS sequence"/>
</dbReference>
<evidence type="ECO:0000313" key="4">
    <source>
        <dbReference type="Proteomes" id="UP000198982"/>
    </source>
</evidence>
<organism evidence="3 4">
    <name type="scientific">Pseudomonas saponiphila</name>
    <dbReference type="NCBI Taxonomy" id="556534"/>
    <lineage>
        <taxon>Bacteria</taxon>
        <taxon>Pseudomonadati</taxon>
        <taxon>Pseudomonadota</taxon>
        <taxon>Gammaproteobacteria</taxon>
        <taxon>Pseudomonadales</taxon>
        <taxon>Pseudomonadaceae</taxon>
        <taxon>Pseudomonas</taxon>
    </lineage>
</organism>
<accession>A0A1H5A8D3</accession>
<evidence type="ECO:0000256" key="2">
    <source>
        <dbReference type="SAM" id="SignalP"/>
    </source>
</evidence>
<feature type="chain" id="PRO_5011467985" description="Conjugative transfer pilus assembly protein TraH" evidence="2">
    <location>
        <begin position="25"/>
        <end position="483"/>
    </location>
</feature>
<evidence type="ECO:0000256" key="1">
    <source>
        <dbReference type="SAM" id="MobiDB-lite"/>
    </source>
</evidence>
<sequence length="483" mass="51080">MKLSKISYAVMAALSITFSAHSFAVEIVDKGTSLPSERDTVDSNDADSPWSRRMEDVTGLFGVKLKGSATSTGGGLNASDGFNTFQPWQQSSFEAVGAYGSTQVGFGCDGMNLGSIIDGQLGQYAGMVEEFIAQAPTLAIMYLAYSQPAVKSVIDELNMVGQFGLDLSNMTCSGVRNLADRSHEEKMQAVAEADCTANAGFKDPKCMAGDGIQESLISVMSNAKNTVTARASSLMGTVSSATGGFIKPRSATSGTGAGGTGTGTGGTGTGTGAPGTPTALPGKSCVDVDPADGTTPLILGASEMNCKDIKKYAKLLPTFIIQDDGSEEVKPRAVSIEKMSKQITEEHMGLMKAVYESDPNTFTTTPEYKNLVNRADIVISREELLFMKELALKSPGQAQLAIQQLSTLSMLKELEIIAAKVEAGVYSGLANQADQQYLSDRKVNQYGNSISLMRKEIDLVRAKIQADRERSMALQSIANSMGK</sequence>
<evidence type="ECO:0000313" key="3">
    <source>
        <dbReference type="EMBL" id="SED38589.1"/>
    </source>
</evidence>
<dbReference type="AlphaFoldDB" id="A0A1H5A8D3"/>
<name>A0A1H5A8D3_9PSED</name>
<evidence type="ECO:0008006" key="5">
    <source>
        <dbReference type="Google" id="ProtNLM"/>
    </source>
</evidence>
<dbReference type="EMBL" id="FNTJ01000003">
    <property type="protein sequence ID" value="SED38589.1"/>
    <property type="molecule type" value="Genomic_DNA"/>
</dbReference>
<proteinExistence type="predicted"/>
<reference evidence="4" key="1">
    <citation type="submission" date="2016-10" db="EMBL/GenBank/DDBJ databases">
        <authorList>
            <person name="Varghese N."/>
            <person name="Submissions S."/>
        </authorList>
    </citation>
    <scope>NUCLEOTIDE SEQUENCE [LARGE SCALE GENOMIC DNA]</scope>
    <source>
        <strain evidence="4">DSM 9751</strain>
    </source>
</reference>
<keyword evidence="4" id="KW-1185">Reference proteome</keyword>
<protein>
    <recommendedName>
        <fullName evidence="5">Conjugative transfer pilus assembly protein TraH</fullName>
    </recommendedName>
</protein>
<dbReference type="RefSeq" id="WP_092320979.1">
    <property type="nucleotide sequence ID" value="NZ_FNTJ01000003.1"/>
</dbReference>
<feature type="compositionally biased region" description="Gly residues" evidence="1">
    <location>
        <begin position="255"/>
        <end position="273"/>
    </location>
</feature>
<keyword evidence="2" id="KW-0732">Signal</keyword>
<feature type="signal peptide" evidence="2">
    <location>
        <begin position="1"/>
        <end position="24"/>
    </location>
</feature>
<gene>
    <name evidence="3" type="ORF">SAMN05216178_7034</name>
</gene>
<feature type="region of interest" description="Disordered" evidence="1">
    <location>
        <begin position="245"/>
        <end position="284"/>
    </location>
</feature>